<evidence type="ECO:0000313" key="1">
    <source>
        <dbReference type="EMBL" id="UJG44698.1"/>
    </source>
</evidence>
<sequence length="358" mass="42382">MSNIVKLLERTVHHFESKKKDKSNVSIFILNCENVEQLITHVQKLKHLSNDLITDFFINDEERQIFNKKTDCAPIKVIPPIRKRIDVEILNKIMKHAINDYILITSGKFFINQAQYKSLITETPDCSTVTFLDEVGNILSEIFCFNRWMTKWLIRILVENKQKSIENLFRISPSCCFLKISKFDIITEFQNVDISKIEQNSILFKIVQRKNERSENEVIKLVALFQGIRDYVVNPVKILKFKIQQLLNLMSILLNQKHWFLVFQISAKLLEIVKNIDEKTILPETWTVDRIKKSARKSLINEAHEYATNRIERLRYFSFRDLVNYNLLTQENIWVQNEMSLILKAINEDSNIHYPLFE</sequence>
<reference evidence="1" key="1">
    <citation type="journal article" date="2022" name="Nat. Microbiol.">
        <title>Unique mobile elements and scalable gene flow at the prokaryote-eukaryote boundary revealed by circularized Asgard archaea genomes.</title>
        <authorList>
            <person name="Wu F."/>
            <person name="Speth D.R."/>
            <person name="Philosof A."/>
            <person name="Cremiere A."/>
            <person name="Narayanan A."/>
            <person name="Barco R.A."/>
            <person name="Connon S.A."/>
            <person name="Amend J.P."/>
            <person name="Antoshechkin I.A."/>
            <person name="Orphan V.J."/>
        </authorList>
    </citation>
    <scope>NUCLEOTIDE SEQUENCE</scope>
    <source>
        <strain evidence="1">PR6</strain>
    </source>
</reference>
<dbReference type="Proteomes" id="UP001200513">
    <property type="component" value="Chromosome"/>
</dbReference>
<proteinExistence type="predicted"/>
<dbReference type="AlphaFoldDB" id="A0A9Y1FR12"/>
<dbReference type="EMBL" id="CP084167">
    <property type="protein sequence ID" value="UJG44698.1"/>
    <property type="molecule type" value="Genomic_DNA"/>
</dbReference>
<accession>A0A9Y1FR12</accession>
<protein>
    <submittedName>
        <fullName evidence="1">Uncharacterized protein</fullName>
    </submittedName>
</protein>
<organism evidence="1">
    <name type="scientific">Candidatus Heimdallarchaeum endolithica</name>
    <dbReference type="NCBI Taxonomy" id="2876572"/>
    <lineage>
        <taxon>Archaea</taxon>
        <taxon>Promethearchaeati</taxon>
        <taxon>Candidatus Heimdallarchaeota</taxon>
        <taxon>Candidatus Heimdallarchaeia (ex Rinke et al. 2021) (nom. nud.)</taxon>
        <taxon>Candidatus Heimdallarchaeales</taxon>
        <taxon>Candidatus Heimdallarchaeaceae</taxon>
        <taxon>Candidatus Heimdallarchaeum</taxon>
    </lineage>
</organism>
<name>A0A9Y1FR12_9ARCH</name>
<gene>
    <name evidence="1" type="ORF">K9W46_05835</name>
</gene>